<dbReference type="AlphaFoldDB" id="A0A081G2G9"/>
<proteinExistence type="inferred from homology"/>
<protein>
    <recommendedName>
        <fullName evidence="9">TRAP transporter small permease protein</fullName>
    </recommendedName>
</protein>
<keyword evidence="3" id="KW-1003">Cell membrane</keyword>
<comment type="subcellular location">
    <subcellularLocation>
        <location evidence="1 9">Cell inner membrane</location>
        <topology evidence="1 9">Multi-pass membrane protein</topology>
    </subcellularLocation>
</comment>
<dbReference type="EMBL" id="JMQN01000013">
    <property type="protein sequence ID" value="KEA64974.1"/>
    <property type="molecule type" value="Genomic_DNA"/>
</dbReference>
<sequence>MKLVIDRLEWLVELMGGLARWCVLALVLLVAVNVLLRYLFSIGPVALQELEWHLVSPIALLGLAYSMKHRADVRVDFLYDRFGRRGQAAVDIVAALLTLAIGFIITWLSIPYVTQSFQLLEGSPDPGGLPYRYLLKAFIPLGFALLVLQGIADTLRSLMVFADRPIVPSHTAGKLVEEGAS</sequence>
<feature type="transmembrane region" description="Helical" evidence="9">
    <location>
        <begin position="133"/>
        <end position="152"/>
    </location>
</feature>
<dbReference type="RefSeq" id="WP_051692403.1">
    <property type="nucleotide sequence ID" value="NZ_JMQN01000013.1"/>
</dbReference>
<feature type="transmembrane region" description="Helical" evidence="9">
    <location>
        <begin position="52"/>
        <end position="67"/>
    </location>
</feature>
<reference evidence="11 12" key="1">
    <citation type="submission" date="2014-04" db="EMBL/GenBank/DDBJ databases">
        <title>Marinobacterium kochiensis sp. nov., isolated from sediment sample collected from Kochi backwaters in Kerala, India.</title>
        <authorList>
            <person name="Singh A."/>
            <person name="Pinnaka A.K."/>
        </authorList>
    </citation>
    <scope>NUCLEOTIDE SEQUENCE [LARGE SCALE GENOMIC DNA]</scope>
    <source>
        <strain evidence="11 12">AK27</strain>
    </source>
</reference>
<evidence type="ECO:0000313" key="11">
    <source>
        <dbReference type="EMBL" id="KEA64974.1"/>
    </source>
</evidence>
<dbReference type="Pfam" id="PF04290">
    <property type="entry name" value="DctQ"/>
    <property type="match status" value="1"/>
</dbReference>
<organism evidence="11 12">
    <name type="scientific">Marinobacterium lacunae</name>
    <dbReference type="NCBI Taxonomy" id="1232683"/>
    <lineage>
        <taxon>Bacteria</taxon>
        <taxon>Pseudomonadati</taxon>
        <taxon>Pseudomonadota</taxon>
        <taxon>Gammaproteobacteria</taxon>
        <taxon>Oceanospirillales</taxon>
        <taxon>Oceanospirillaceae</taxon>
        <taxon>Marinobacterium</taxon>
    </lineage>
</organism>
<dbReference type="PANTHER" id="PTHR35011:SF4">
    <property type="entry name" value="SLL1102 PROTEIN"/>
    <property type="match status" value="1"/>
</dbReference>
<gene>
    <name evidence="11" type="ORF">ADIMK_0676</name>
</gene>
<evidence type="ECO:0000256" key="1">
    <source>
        <dbReference type="ARBA" id="ARBA00004429"/>
    </source>
</evidence>
<evidence type="ECO:0000256" key="2">
    <source>
        <dbReference type="ARBA" id="ARBA00022448"/>
    </source>
</evidence>
<dbReference type="OrthoDB" id="9795655at2"/>
<dbReference type="eggNOG" id="COG4665">
    <property type="taxonomic scope" value="Bacteria"/>
</dbReference>
<dbReference type="GO" id="GO:0022857">
    <property type="term" value="F:transmembrane transporter activity"/>
    <property type="evidence" value="ECO:0007669"/>
    <property type="project" value="UniProtKB-UniRule"/>
</dbReference>
<evidence type="ECO:0000256" key="4">
    <source>
        <dbReference type="ARBA" id="ARBA00022519"/>
    </source>
</evidence>
<evidence type="ECO:0000256" key="3">
    <source>
        <dbReference type="ARBA" id="ARBA00022475"/>
    </source>
</evidence>
<evidence type="ECO:0000259" key="10">
    <source>
        <dbReference type="Pfam" id="PF04290"/>
    </source>
</evidence>
<feature type="domain" description="Tripartite ATP-independent periplasmic transporters DctQ component" evidence="10">
    <location>
        <begin position="26"/>
        <end position="157"/>
    </location>
</feature>
<feature type="transmembrane region" description="Helical" evidence="9">
    <location>
        <begin position="88"/>
        <end position="113"/>
    </location>
</feature>
<evidence type="ECO:0000256" key="5">
    <source>
        <dbReference type="ARBA" id="ARBA00022692"/>
    </source>
</evidence>
<accession>A0A081G2G9</accession>
<dbReference type="InterPro" id="IPR007387">
    <property type="entry name" value="TRAP_DctQ"/>
</dbReference>
<keyword evidence="6 9" id="KW-1133">Transmembrane helix</keyword>
<name>A0A081G2G9_9GAMM</name>
<comment type="subunit">
    <text evidence="9">The complex comprises the extracytoplasmic solute receptor protein and the two transmembrane proteins.</text>
</comment>
<evidence type="ECO:0000256" key="7">
    <source>
        <dbReference type="ARBA" id="ARBA00023136"/>
    </source>
</evidence>
<evidence type="ECO:0000313" key="12">
    <source>
        <dbReference type="Proteomes" id="UP000028252"/>
    </source>
</evidence>
<evidence type="ECO:0000256" key="6">
    <source>
        <dbReference type="ARBA" id="ARBA00022989"/>
    </source>
</evidence>
<keyword evidence="4 9" id="KW-0997">Cell inner membrane</keyword>
<keyword evidence="7 9" id="KW-0472">Membrane</keyword>
<evidence type="ECO:0000256" key="9">
    <source>
        <dbReference type="RuleBase" id="RU369079"/>
    </source>
</evidence>
<dbReference type="PATRIC" id="fig|1232683.4.peg.668"/>
<keyword evidence="12" id="KW-1185">Reference proteome</keyword>
<dbReference type="Proteomes" id="UP000028252">
    <property type="component" value="Unassembled WGS sequence"/>
</dbReference>
<keyword evidence="2 9" id="KW-0813">Transport</keyword>
<dbReference type="STRING" id="1232683.ADIMK_0676"/>
<comment type="similarity">
    <text evidence="8 9">Belongs to the TRAP transporter small permease family.</text>
</comment>
<feature type="transmembrane region" description="Helical" evidence="9">
    <location>
        <begin position="21"/>
        <end position="40"/>
    </location>
</feature>
<dbReference type="PANTHER" id="PTHR35011">
    <property type="entry name" value="2,3-DIKETO-L-GULONATE TRAP TRANSPORTER SMALL PERMEASE PROTEIN YIAM"/>
    <property type="match status" value="1"/>
</dbReference>
<evidence type="ECO:0000256" key="8">
    <source>
        <dbReference type="ARBA" id="ARBA00038436"/>
    </source>
</evidence>
<dbReference type="InterPro" id="IPR055348">
    <property type="entry name" value="DctQ"/>
</dbReference>
<comment type="function">
    <text evidence="9">Part of the tripartite ATP-independent periplasmic (TRAP) transport system.</text>
</comment>
<keyword evidence="5 9" id="KW-0812">Transmembrane</keyword>
<dbReference type="GO" id="GO:0005886">
    <property type="term" value="C:plasma membrane"/>
    <property type="evidence" value="ECO:0007669"/>
    <property type="project" value="UniProtKB-SubCell"/>
</dbReference>
<comment type="caution">
    <text evidence="11">The sequence shown here is derived from an EMBL/GenBank/DDBJ whole genome shotgun (WGS) entry which is preliminary data.</text>
</comment>